<dbReference type="Gene3D" id="1.10.10.1590">
    <property type="entry name" value="NADH-quinone oxidoreductase subunit E"/>
    <property type="match status" value="1"/>
</dbReference>
<dbReference type="InterPro" id="IPR002023">
    <property type="entry name" value="NuoE-like"/>
</dbReference>
<evidence type="ECO:0000256" key="9">
    <source>
        <dbReference type="SAM" id="MobiDB-lite"/>
    </source>
</evidence>
<name>A0A1M8AC22_MALS4</name>
<dbReference type="GO" id="GO:0008137">
    <property type="term" value="F:NADH dehydrogenase (ubiquinone) activity"/>
    <property type="evidence" value="ECO:0007669"/>
    <property type="project" value="UniProtKB-ARBA"/>
</dbReference>
<gene>
    <name evidence="10" type="ORF">MSYG_4326</name>
</gene>
<comment type="cofactor">
    <cofactor evidence="8">
        <name>[2Fe-2S] cluster</name>
        <dbReference type="ChEBI" id="CHEBI:190135"/>
    </cofactor>
</comment>
<dbReference type="InterPro" id="IPR041921">
    <property type="entry name" value="NuoE_N"/>
</dbReference>
<dbReference type="InterPro" id="IPR036249">
    <property type="entry name" value="Thioredoxin-like_sf"/>
</dbReference>
<dbReference type="GO" id="GO:0098796">
    <property type="term" value="C:membrane protein complex"/>
    <property type="evidence" value="ECO:0007669"/>
    <property type="project" value="UniProtKB-ARBA"/>
</dbReference>
<dbReference type="OMA" id="EACINAP"/>
<dbReference type="PANTHER" id="PTHR10371:SF3">
    <property type="entry name" value="NADH DEHYDROGENASE [UBIQUINONE] FLAVOPROTEIN 2, MITOCHONDRIAL"/>
    <property type="match status" value="1"/>
</dbReference>
<evidence type="ECO:0000256" key="5">
    <source>
        <dbReference type="ARBA" id="ARBA00023004"/>
    </source>
</evidence>
<evidence type="ECO:0000256" key="8">
    <source>
        <dbReference type="ARBA" id="ARBA00034078"/>
    </source>
</evidence>
<dbReference type="OrthoDB" id="10254187at2759"/>
<keyword evidence="7" id="KW-0520">NAD</keyword>
<keyword evidence="3" id="KW-0479">Metal-binding</keyword>
<evidence type="ECO:0000313" key="11">
    <source>
        <dbReference type="Proteomes" id="UP000186303"/>
    </source>
</evidence>
<dbReference type="GO" id="GO:0046872">
    <property type="term" value="F:metal ion binding"/>
    <property type="evidence" value="ECO:0007669"/>
    <property type="project" value="UniProtKB-KW"/>
</dbReference>
<keyword evidence="2" id="KW-0001">2Fe-2S</keyword>
<dbReference type="InterPro" id="IPR042128">
    <property type="entry name" value="NuoE_dom"/>
</dbReference>
<keyword evidence="11" id="KW-1185">Reference proteome</keyword>
<dbReference type="FunFam" id="3.40.30.10:FF:000022">
    <property type="entry name" value="NADH dehydrogenase flavoprotein 2, mitochondrial"/>
    <property type="match status" value="1"/>
</dbReference>
<protein>
    <submittedName>
        <fullName evidence="10">Uncharacterized protein</fullName>
    </submittedName>
</protein>
<evidence type="ECO:0000256" key="7">
    <source>
        <dbReference type="ARBA" id="ARBA00023027"/>
    </source>
</evidence>
<dbReference type="NCBIfam" id="NF005725">
    <property type="entry name" value="PRK07539.1-5"/>
    <property type="match status" value="1"/>
</dbReference>
<dbReference type="FunFam" id="1.10.10.1590:FF:000001">
    <property type="entry name" value="NADH-quinone oxidoreductase subunit E"/>
    <property type="match status" value="1"/>
</dbReference>
<sequence length="258" mass="28343">MSAMALRQTVRALLSRGVPTAPLARSAGVRAISSTAAVRSDALFVHRDTPYNNPSIPFAFDEKHMPEAQEIIARYPWQYKKAAVIPLLHLAQKQNDNWLSISAMNYVAELLEMPPMRVYEVATFYTMYNRDPVGKYFVQVCTTTPCMLGGCGSTAVLEAIEKHLGITAGHTTADKKFTVIEVECLGACSNAPMVQINDSYYEDLTPESVVQVLDGLARGENVPTGPQNGRLHSAPDRENRTLKEAPYGPGEHCVPEFA</sequence>
<dbReference type="GO" id="GO:0006120">
    <property type="term" value="P:mitochondrial electron transport, NADH to ubiquinone"/>
    <property type="evidence" value="ECO:0007669"/>
    <property type="project" value="UniProtKB-ARBA"/>
</dbReference>
<dbReference type="SUPFAM" id="SSF52833">
    <property type="entry name" value="Thioredoxin-like"/>
    <property type="match status" value="1"/>
</dbReference>
<keyword evidence="5" id="KW-0408">Iron</keyword>
<feature type="region of interest" description="Disordered" evidence="9">
    <location>
        <begin position="219"/>
        <end position="258"/>
    </location>
</feature>
<dbReference type="Gene3D" id="3.40.30.10">
    <property type="entry name" value="Glutaredoxin"/>
    <property type="match status" value="1"/>
</dbReference>
<dbReference type="EMBL" id="LT671828">
    <property type="protein sequence ID" value="SHO79971.1"/>
    <property type="molecule type" value="Genomic_DNA"/>
</dbReference>
<comment type="similarity">
    <text evidence="1">Belongs to the complex I 24 kDa subunit family.</text>
</comment>
<dbReference type="GO" id="GO:0005743">
    <property type="term" value="C:mitochondrial inner membrane"/>
    <property type="evidence" value="ECO:0007669"/>
    <property type="project" value="UniProtKB-ARBA"/>
</dbReference>
<evidence type="ECO:0000256" key="2">
    <source>
        <dbReference type="ARBA" id="ARBA00022714"/>
    </source>
</evidence>
<feature type="compositionally biased region" description="Basic and acidic residues" evidence="9">
    <location>
        <begin position="233"/>
        <end position="243"/>
    </location>
</feature>
<evidence type="ECO:0000256" key="6">
    <source>
        <dbReference type="ARBA" id="ARBA00023014"/>
    </source>
</evidence>
<dbReference type="AlphaFoldDB" id="A0A1M8AC22"/>
<dbReference type="Proteomes" id="UP000186303">
    <property type="component" value="Chromosome 8"/>
</dbReference>
<dbReference type="GO" id="GO:1902494">
    <property type="term" value="C:catalytic complex"/>
    <property type="evidence" value="ECO:0007669"/>
    <property type="project" value="UniProtKB-ARBA"/>
</dbReference>
<accession>A0A1M8AC22</accession>
<dbReference type="NCBIfam" id="TIGR01958">
    <property type="entry name" value="nuoE_fam"/>
    <property type="match status" value="1"/>
</dbReference>
<dbReference type="STRING" id="1230383.A0A1M8AC22"/>
<dbReference type="PANTHER" id="PTHR10371">
    <property type="entry name" value="NADH DEHYDROGENASE UBIQUINONE FLAVOPROTEIN 2, MITOCHONDRIAL"/>
    <property type="match status" value="1"/>
</dbReference>
<dbReference type="GO" id="GO:0016491">
    <property type="term" value="F:oxidoreductase activity"/>
    <property type="evidence" value="ECO:0007669"/>
    <property type="project" value="InterPro"/>
</dbReference>
<keyword evidence="4" id="KW-1278">Translocase</keyword>
<evidence type="ECO:0000256" key="3">
    <source>
        <dbReference type="ARBA" id="ARBA00022723"/>
    </source>
</evidence>
<dbReference type="PROSITE" id="PS01099">
    <property type="entry name" value="COMPLEX1_24K"/>
    <property type="match status" value="1"/>
</dbReference>
<organism evidence="10 11">
    <name type="scientific">Malassezia sympodialis (strain ATCC 42132)</name>
    <name type="common">Atopic eczema-associated yeast</name>
    <dbReference type="NCBI Taxonomy" id="1230383"/>
    <lineage>
        <taxon>Eukaryota</taxon>
        <taxon>Fungi</taxon>
        <taxon>Dikarya</taxon>
        <taxon>Basidiomycota</taxon>
        <taxon>Ustilaginomycotina</taxon>
        <taxon>Malasseziomycetes</taxon>
        <taxon>Malasseziales</taxon>
        <taxon>Malasseziaceae</taxon>
        <taxon>Malassezia</taxon>
    </lineage>
</organism>
<evidence type="ECO:0000256" key="1">
    <source>
        <dbReference type="ARBA" id="ARBA00010643"/>
    </source>
</evidence>
<dbReference type="Pfam" id="PF01257">
    <property type="entry name" value="2Fe-2S_thioredx"/>
    <property type="match status" value="1"/>
</dbReference>
<keyword evidence="6" id="KW-0411">Iron-sulfur</keyword>
<dbReference type="CDD" id="cd03064">
    <property type="entry name" value="TRX_Fd_NuoE"/>
    <property type="match status" value="1"/>
</dbReference>
<evidence type="ECO:0000256" key="4">
    <source>
        <dbReference type="ARBA" id="ARBA00022967"/>
    </source>
</evidence>
<reference evidence="11" key="1">
    <citation type="journal article" date="2017" name="Nucleic Acids Res.">
        <title>Proteogenomics produces comprehensive and highly accurate protein-coding gene annotation in a complete genome assembly of Malassezia sympodialis.</title>
        <authorList>
            <person name="Zhu Y."/>
            <person name="Engstroem P.G."/>
            <person name="Tellgren-Roth C."/>
            <person name="Baudo C.D."/>
            <person name="Kennell J.C."/>
            <person name="Sun S."/>
            <person name="Billmyre R.B."/>
            <person name="Schroeder M.S."/>
            <person name="Andersson A."/>
            <person name="Holm T."/>
            <person name="Sigurgeirsson B."/>
            <person name="Wu G."/>
            <person name="Sankaranarayanan S.R."/>
            <person name="Siddharthan R."/>
            <person name="Sanyal K."/>
            <person name="Lundeberg J."/>
            <person name="Nystedt B."/>
            <person name="Boekhout T."/>
            <person name="Dawson T.L. Jr."/>
            <person name="Heitman J."/>
            <person name="Scheynius A."/>
            <person name="Lehtioe J."/>
        </authorList>
    </citation>
    <scope>NUCLEOTIDE SEQUENCE [LARGE SCALE GENOMIC DNA]</scope>
    <source>
        <strain evidence="11">ATCC 42132</strain>
    </source>
</reference>
<evidence type="ECO:0000313" key="10">
    <source>
        <dbReference type="EMBL" id="SHO79971.1"/>
    </source>
</evidence>
<dbReference type="VEuPathDB" id="FungiDB:MSYG_4326"/>
<dbReference type="GO" id="GO:0051537">
    <property type="term" value="F:2 iron, 2 sulfur cluster binding"/>
    <property type="evidence" value="ECO:0007669"/>
    <property type="project" value="UniProtKB-KW"/>
</dbReference>
<proteinExistence type="inferred from homology"/>